<dbReference type="AlphaFoldDB" id="A0A0D2U9M5"/>
<dbReference type="eggNOG" id="ENOG502SEIR">
    <property type="taxonomic scope" value="Eukaryota"/>
</dbReference>
<keyword evidence="3" id="KW-1185">Reference proteome</keyword>
<dbReference type="InParanoid" id="A0A0D2U9M5"/>
<evidence type="ECO:0000313" key="3">
    <source>
        <dbReference type="Proteomes" id="UP000008743"/>
    </source>
</evidence>
<feature type="signal peptide" evidence="1">
    <location>
        <begin position="1"/>
        <end position="18"/>
    </location>
</feature>
<name>A0A0D2U9M5_CAPO3</name>
<accession>A0A0D2U9M5</accession>
<gene>
    <name evidence="2" type="ORF">CAOG_002865</name>
</gene>
<evidence type="ECO:0000256" key="1">
    <source>
        <dbReference type="SAM" id="SignalP"/>
    </source>
</evidence>
<feature type="chain" id="PRO_5002252633" description="Secreted protein" evidence="1">
    <location>
        <begin position="19"/>
        <end position="320"/>
    </location>
</feature>
<protein>
    <recommendedName>
        <fullName evidence="4">Secreted protein</fullName>
    </recommendedName>
</protein>
<organism evidence="2 3">
    <name type="scientific">Capsaspora owczarzaki (strain ATCC 30864)</name>
    <dbReference type="NCBI Taxonomy" id="595528"/>
    <lineage>
        <taxon>Eukaryota</taxon>
        <taxon>Filasterea</taxon>
        <taxon>Capsaspora</taxon>
    </lineage>
</organism>
<dbReference type="Proteomes" id="UP000008743">
    <property type="component" value="Unassembled WGS sequence"/>
</dbReference>
<evidence type="ECO:0000313" key="2">
    <source>
        <dbReference type="EMBL" id="KJE91776.1"/>
    </source>
</evidence>
<reference evidence="3" key="1">
    <citation type="submission" date="2011-02" db="EMBL/GenBank/DDBJ databases">
        <title>The Genome Sequence of Capsaspora owczarzaki ATCC 30864.</title>
        <authorList>
            <person name="Russ C."/>
            <person name="Cuomo C."/>
            <person name="Burger G."/>
            <person name="Gray M.W."/>
            <person name="Holland P.W.H."/>
            <person name="King N."/>
            <person name="Lang F.B.F."/>
            <person name="Roger A.J."/>
            <person name="Ruiz-Trillo I."/>
            <person name="Young S.K."/>
            <person name="Zeng Q."/>
            <person name="Gargeya S."/>
            <person name="Alvarado L."/>
            <person name="Berlin A."/>
            <person name="Chapman S.B."/>
            <person name="Chen Z."/>
            <person name="Freedman E."/>
            <person name="Gellesch M."/>
            <person name="Goldberg J."/>
            <person name="Griggs A."/>
            <person name="Gujja S."/>
            <person name="Heilman E."/>
            <person name="Heiman D."/>
            <person name="Howarth C."/>
            <person name="Mehta T."/>
            <person name="Neiman D."/>
            <person name="Pearson M."/>
            <person name="Roberts A."/>
            <person name="Saif S."/>
            <person name="Shea T."/>
            <person name="Shenoy N."/>
            <person name="Sisk P."/>
            <person name="Stolte C."/>
            <person name="Sykes S."/>
            <person name="White J."/>
            <person name="Yandava C."/>
            <person name="Haas B."/>
            <person name="Nusbaum C."/>
            <person name="Birren B."/>
        </authorList>
    </citation>
    <scope>NUCLEOTIDE SEQUENCE</scope>
    <source>
        <strain evidence="3">ATCC 30864</strain>
    </source>
</reference>
<dbReference type="OrthoDB" id="3256306at2759"/>
<proteinExistence type="predicted"/>
<dbReference type="OMA" id="WIESANY"/>
<keyword evidence="1" id="KW-0732">Signal</keyword>
<evidence type="ECO:0008006" key="4">
    <source>
        <dbReference type="Google" id="ProtNLM"/>
    </source>
</evidence>
<dbReference type="EMBL" id="KE346363">
    <property type="protein sequence ID" value="KJE91776.1"/>
    <property type="molecule type" value="Genomic_DNA"/>
</dbReference>
<sequence length="320" mass="34504">MLRALGLLALFAVAAATALPLSSDYVLTPAGYQHSSCVHGVPAGSEVVRSDEGLTLIHPDGTIIRKDKCSYPTFNSMREVKQAAAAGGAVGGNRVLINDDGNVEETANGWQAYTKQNAGNVTAYLGTFNIPAAPQDYNGQTIFFFTGLQNIDWVPPQTRPSEGFDIIQPVAQYGPSSAGGGNYWTLSSWYVTLGTGTVWSPLIRINANDTIFGNMTRTGPESWYINSLDQTLNQKTDITVTKSLLTTQPWIYNTLEVYELSKCTHFPAAPNNVLNFRNLALYVSGQLTSANWQIGTDGQNPPLCSAVAKINSPVSVDIVF</sequence>